<dbReference type="RefSeq" id="XP_016755454.1">
    <property type="nucleotide sequence ID" value="XM_016899965.2"/>
</dbReference>
<proteinExistence type="predicted"/>
<dbReference type="AlphaFoldDB" id="A0A1U8PYW0"/>
<name>A0A1U8PYW0_GOSHI</name>
<protein>
    <submittedName>
        <fullName evidence="2">Uncharacterized protein isoform X1</fullName>
    </submittedName>
</protein>
<dbReference type="GeneID" id="107963452"/>
<dbReference type="Proteomes" id="UP000818029">
    <property type="component" value="Chromosome A06"/>
</dbReference>
<organism evidence="1 2">
    <name type="scientific">Gossypium hirsutum</name>
    <name type="common">Upland cotton</name>
    <name type="synonym">Gossypium mexicanum</name>
    <dbReference type="NCBI Taxonomy" id="3635"/>
    <lineage>
        <taxon>Eukaryota</taxon>
        <taxon>Viridiplantae</taxon>
        <taxon>Streptophyta</taxon>
        <taxon>Embryophyta</taxon>
        <taxon>Tracheophyta</taxon>
        <taxon>Spermatophyta</taxon>
        <taxon>Magnoliopsida</taxon>
        <taxon>eudicotyledons</taxon>
        <taxon>Gunneridae</taxon>
        <taxon>Pentapetalae</taxon>
        <taxon>rosids</taxon>
        <taxon>malvids</taxon>
        <taxon>Malvales</taxon>
        <taxon>Malvaceae</taxon>
        <taxon>Malvoideae</taxon>
        <taxon>Gossypium</taxon>
    </lineage>
</organism>
<evidence type="ECO:0000313" key="1">
    <source>
        <dbReference type="Proteomes" id="UP000818029"/>
    </source>
</evidence>
<sequence>MDEASRMRGESIRKALDYPIRQQLVSPLHVELEPDNYEVHFRTDLVCQMCIAEYPNNALLLVQKSASNVLLGWTLKMSRHWDYLPISFGKLEMIIEEPKKCICKPSRLTQKSLFKH</sequence>
<accession>A0A1U8PYW0</accession>
<evidence type="ECO:0000313" key="2">
    <source>
        <dbReference type="RefSeq" id="XP_016755454.1"/>
    </source>
</evidence>
<keyword evidence="1" id="KW-1185">Reference proteome</keyword>
<dbReference type="KEGG" id="ghi:107963452"/>
<dbReference type="PaxDb" id="3635-A0A1U8PYW0"/>
<gene>
    <name evidence="2" type="primary">LOC107963452</name>
</gene>
<reference evidence="1" key="1">
    <citation type="journal article" date="2020" name="Nat. Genet.">
        <title>Genomic diversifications of five Gossypium allopolyploid species and their impact on cotton improvement.</title>
        <authorList>
            <person name="Chen Z.J."/>
            <person name="Sreedasyam A."/>
            <person name="Ando A."/>
            <person name="Song Q."/>
            <person name="De Santiago L.M."/>
            <person name="Hulse-Kemp A.M."/>
            <person name="Ding M."/>
            <person name="Ye W."/>
            <person name="Kirkbride R.C."/>
            <person name="Jenkins J."/>
            <person name="Plott C."/>
            <person name="Lovell J."/>
            <person name="Lin Y.M."/>
            <person name="Vaughn R."/>
            <person name="Liu B."/>
            <person name="Simpson S."/>
            <person name="Scheffler B.E."/>
            <person name="Wen L."/>
            <person name="Saski C.A."/>
            <person name="Grover C.E."/>
            <person name="Hu G."/>
            <person name="Conover J.L."/>
            <person name="Carlson J.W."/>
            <person name="Shu S."/>
            <person name="Boston L.B."/>
            <person name="Williams M."/>
            <person name="Peterson D.G."/>
            <person name="McGee K."/>
            <person name="Jones D.C."/>
            <person name="Wendel J.F."/>
            <person name="Stelly D.M."/>
            <person name="Grimwood J."/>
            <person name="Schmutz J."/>
        </authorList>
    </citation>
    <scope>NUCLEOTIDE SEQUENCE [LARGE SCALE GENOMIC DNA]</scope>
    <source>
        <strain evidence="1">cv. TM-1</strain>
    </source>
</reference>
<reference evidence="2" key="2">
    <citation type="submission" date="2025-08" db="UniProtKB">
        <authorList>
            <consortium name="RefSeq"/>
        </authorList>
    </citation>
    <scope>IDENTIFICATION</scope>
</reference>